<keyword evidence="5 7" id="KW-1133">Transmembrane helix</keyword>
<dbReference type="PANTHER" id="PTHR23513:SF6">
    <property type="entry name" value="MAJOR FACILITATOR SUPERFAMILY ASSOCIATED DOMAIN-CONTAINING PROTEIN"/>
    <property type="match status" value="1"/>
</dbReference>
<keyword evidence="3" id="KW-1003">Cell membrane</keyword>
<feature type="transmembrane region" description="Helical" evidence="7">
    <location>
        <begin position="374"/>
        <end position="393"/>
    </location>
</feature>
<dbReference type="GO" id="GO:0022857">
    <property type="term" value="F:transmembrane transporter activity"/>
    <property type="evidence" value="ECO:0007669"/>
    <property type="project" value="InterPro"/>
</dbReference>
<protein>
    <submittedName>
        <fullName evidence="9">Transmembrane secretion effector</fullName>
    </submittedName>
</protein>
<dbReference type="InterPro" id="IPR020846">
    <property type="entry name" value="MFS_dom"/>
</dbReference>
<comment type="subcellular location">
    <subcellularLocation>
        <location evidence="1">Cell membrane</location>
        <topology evidence="1">Multi-pass membrane protein</topology>
    </subcellularLocation>
</comment>
<evidence type="ECO:0000259" key="8">
    <source>
        <dbReference type="PROSITE" id="PS50850"/>
    </source>
</evidence>
<accession>A0A1Y6ERT2</accession>
<keyword evidence="2" id="KW-0813">Transport</keyword>
<feature type="transmembrane region" description="Helical" evidence="7">
    <location>
        <begin position="218"/>
        <end position="246"/>
    </location>
</feature>
<feature type="transmembrane region" description="Helical" evidence="7">
    <location>
        <begin position="81"/>
        <end position="111"/>
    </location>
</feature>
<dbReference type="InterPro" id="IPR010290">
    <property type="entry name" value="TM_effector"/>
</dbReference>
<evidence type="ECO:0000256" key="2">
    <source>
        <dbReference type="ARBA" id="ARBA00022448"/>
    </source>
</evidence>
<feature type="transmembrane region" description="Helical" evidence="7">
    <location>
        <begin position="252"/>
        <end position="276"/>
    </location>
</feature>
<evidence type="ECO:0000256" key="7">
    <source>
        <dbReference type="SAM" id="Phobius"/>
    </source>
</evidence>
<reference evidence="10" key="1">
    <citation type="submission" date="2017-04" db="EMBL/GenBank/DDBJ databases">
        <authorList>
            <person name="Varghese N."/>
            <person name="Submissions S."/>
        </authorList>
    </citation>
    <scope>NUCLEOTIDE SEQUENCE [LARGE SCALE GENOMIC DNA]</scope>
</reference>
<dbReference type="PROSITE" id="PS50850">
    <property type="entry name" value="MFS"/>
    <property type="match status" value="1"/>
</dbReference>
<dbReference type="CDD" id="cd06173">
    <property type="entry name" value="MFS_MefA_like"/>
    <property type="match status" value="1"/>
</dbReference>
<evidence type="ECO:0000313" key="9">
    <source>
        <dbReference type="EMBL" id="SMQ65394.1"/>
    </source>
</evidence>
<feature type="transmembrane region" description="Helical" evidence="7">
    <location>
        <begin position="283"/>
        <end position="303"/>
    </location>
</feature>
<dbReference type="Pfam" id="PF05977">
    <property type="entry name" value="MFS_3"/>
    <property type="match status" value="1"/>
</dbReference>
<feature type="domain" description="Major facilitator superfamily (MFS) profile" evidence="8">
    <location>
        <begin position="219"/>
        <end position="418"/>
    </location>
</feature>
<organism evidence="9 10">
    <name type="scientific">Devosia lucknowensis</name>
    <dbReference type="NCBI Taxonomy" id="1096929"/>
    <lineage>
        <taxon>Bacteria</taxon>
        <taxon>Pseudomonadati</taxon>
        <taxon>Pseudomonadota</taxon>
        <taxon>Alphaproteobacteria</taxon>
        <taxon>Hyphomicrobiales</taxon>
        <taxon>Devosiaceae</taxon>
        <taxon>Devosia</taxon>
    </lineage>
</organism>
<dbReference type="OrthoDB" id="9793136at2"/>
<evidence type="ECO:0000256" key="4">
    <source>
        <dbReference type="ARBA" id="ARBA00022692"/>
    </source>
</evidence>
<feature type="transmembrane region" description="Helical" evidence="7">
    <location>
        <begin position="309"/>
        <end position="333"/>
    </location>
</feature>
<dbReference type="InterPro" id="IPR036259">
    <property type="entry name" value="MFS_trans_sf"/>
</dbReference>
<dbReference type="AlphaFoldDB" id="A0A1Y6ERT2"/>
<keyword evidence="10" id="KW-1185">Reference proteome</keyword>
<feature type="transmembrane region" description="Helical" evidence="7">
    <location>
        <begin position="169"/>
        <end position="187"/>
    </location>
</feature>
<proteinExistence type="predicted"/>
<dbReference type="Gene3D" id="1.20.1250.20">
    <property type="entry name" value="MFS general substrate transporter like domains"/>
    <property type="match status" value="1"/>
</dbReference>
<dbReference type="RefSeq" id="WP_086469565.1">
    <property type="nucleotide sequence ID" value="NZ_FXWK01000001.1"/>
</dbReference>
<evidence type="ECO:0000256" key="1">
    <source>
        <dbReference type="ARBA" id="ARBA00004651"/>
    </source>
</evidence>
<name>A0A1Y6ERT2_9HYPH</name>
<dbReference type="SUPFAM" id="SSF103473">
    <property type="entry name" value="MFS general substrate transporter"/>
    <property type="match status" value="1"/>
</dbReference>
<evidence type="ECO:0000256" key="3">
    <source>
        <dbReference type="ARBA" id="ARBA00022475"/>
    </source>
</evidence>
<dbReference type="EMBL" id="FXWK01000001">
    <property type="protein sequence ID" value="SMQ65394.1"/>
    <property type="molecule type" value="Genomic_DNA"/>
</dbReference>
<dbReference type="Proteomes" id="UP000194474">
    <property type="component" value="Unassembled WGS sequence"/>
</dbReference>
<evidence type="ECO:0000256" key="6">
    <source>
        <dbReference type="ARBA" id="ARBA00023136"/>
    </source>
</evidence>
<evidence type="ECO:0000256" key="5">
    <source>
        <dbReference type="ARBA" id="ARBA00022989"/>
    </source>
</evidence>
<dbReference type="PANTHER" id="PTHR23513">
    <property type="entry name" value="INTEGRAL MEMBRANE EFFLUX PROTEIN-RELATED"/>
    <property type="match status" value="1"/>
</dbReference>
<feature type="transmembrane region" description="Helical" evidence="7">
    <location>
        <begin position="340"/>
        <end position="362"/>
    </location>
</feature>
<gene>
    <name evidence="9" type="ORF">SAMN06295905_1215</name>
</gene>
<evidence type="ECO:0000313" key="10">
    <source>
        <dbReference type="Proteomes" id="UP000194474"/>
    </source>
</evidence>
<keyword evidence="6 7" id="KW-0472">Membrane</keyword>
<feature type="transmembrane region" description="Helical" evidence="7">
    <location>
        <begin position="39"/>
        <end position="60"/>
    </location>
</feature>
<dbReference type="GO" id="GO:0005886">
    <property type="term" value="C:plasma membrane"/>
    <property type="evidence" value="ECO:0007669"/>
    <property type="project" value="UniProtKB-SubCell"/>
</dbReference>
<sequence>MKQHRPLISLAAATVCSVGGTRLSVIAIPWLVLTTTGSPVLTGVVGMAELLPYVMAKALGGPLIDRVGARRIAIWSDCLSTIALLIVPMLFWLGLLSIWLLIPAVALIGVLRAPADAAKQALVPTVAALGAVPLERVTGVLGASDRLAGTIGAAGAGALIVLVGPAPALLGNALAFVLSAVLVAGGIPRVDRSTQPGERGSYRADFVAGWHGLRSDPVLVGLTVMIAVTNLFDQAYAIVLLPVWVLEAGLDASFVGIFLATFSAGAIVGAAIAAAVAERVPRLAIYVGGFFFAGPMPMAILALGAPVPAIAGVLLFSGFAAGFLNPIIGAILFERIAPALVGRVIALFGALAWVLMPFGGLYAGVLADGLGVHAALWVTGALYLIAALSPVLIPSFRAMNKPRRAAPESERLSTAQSP</sequence>
<keyword evidence="4 7" id="KW-0812">Transmembrane</keyword>